<comment type="caution">
    <text evidence="8">The sequence shown here is derived from an EMBL/GenBank/DDBJ whole genome shotgun (WGS) entry which is preliminary data.</text>
</comment>
<protein>
    <submittedName>
        <fullName evidence="8">Rieske 2Fe-2S domain-containing protein</fullName>
    </submittedName>
</protein>
<dbReference type="EMBL" id="JBEPIJ010000004">
    <property type="protein sequence ID" value="MES0873305.1"/>
    <property type="molecule type" value="Genomic_DNA"/>
</dbReference>
<evidence type="ECO:0000256" key="1">
    <source>
        <dbReference type="ARBA" id="ARBA00022714"/>
    </source>
</evidence>
<evidence type="ECO:0000313" key="8">
    <source>
        <dbReference type="EMBL" id="MES0873305.1"/>
    </source>
</evidence>
<dbReference type="InterPro" id="IPR017941">
    <property type="entry name" value="Rieske_2Fe-2S"/>
</dbReference>
<evidence type="ECO:0000256" key="3">
    <source>
        <dbReference type="ARBA" id="ARBA00023004"/>
    </source>
</evidence>
<keyword evidence="2" id="KW-0479">Metal-binding</keyword>
<dbReference type="SUPFAM" id="SSF50022">
    <property type="entry name" value="ISP domain"/>
    <property type="match status" value="1"/>
</dbReference>
<evidence type="ECO:0000256" key="6">
    <source>
        <dbReference type="ARBA" id="ARBA00038001"/>
    </source>
</evidence>
<dbReference type="PANTHER" id="PTHR21496">
    <property type="entry name" value="FERREDOXIN-RELATED"/>
    <property type="match status" value="1"/>
</dbReference>
<organism evidence="8 9">
    <name type="scientific">Sinimarinibacterium thermocellulolyticum</name>
    <dbReference type="NCBI Taxonomy" id="3170016"/>
    <lineage>
        <taxon>Bacteria</taxon>
        <taxon>Pseudomonadati</taxon>
        <taxon>Pseudomonadota</taxon>
        <taxon>Gammaproteobacteria</taxon>
        <taxon>Nevskiales</taxon>
        <taxon>Nevskiaceae</taxon>
        <taxon>Sinimarinibacterium</taxon>
    </lineage>
</organism>
<gene>
    <name evidence="8" type="ORF">ABSH63_04660</name>
</gene>
<dbReference type="PROSITE" id="PS51296">
    <property type="entry name" value="RIESKE"/>
    <property type="match status" value="1"/>
</dbReference>
<sequence length="126" mass="13358">MSGVGIRQDGFVAVIAEAELRSGEQRALTLSGVPLLLCRDHRGQLHAVTNVCPHALLPLTGGKLEGCALTCPKHGARFDLVSGRPLNEVAATGLRLHEVAVREGSICVRLGSMTPARQQRRSSATN</sequence>
<keyword evidence="3" id="KW-0408">Iron</keyword>
<keyword evidence="4" id="KW-0411">Iron-sulfur</keyword>
<evidence type="ECO:0000313" key="9">
    <source>
        <dbReference type="Proteomes" id="UP001465331"/>
    </source>
</evidence>
<dbReference type="PANTHER" id="PTHR21496:SF0">
    <property type="entry name" value="RIESKE DOMAIN-CONTAINING PROTEIN"/>
    <property type="match status" value="1"/>
</dbReference>
<reference evidence="8 9" key="1">
    <citation type="submission" date="2024-06" db="EMBL/GenBank/DDBJ databases">
        <authorList>
            <person name="Li Z."/>
            <person name="Jiang Y."/>
        </authorList>
    </citation>
    <scope>NUCLEOTIDE SEQUENCE [LARGE SCALE GENOMIC DNA]</scope>
    <source>
        <strain evidence="8 9">HSW-8</strain>
    </source>
</reference>
<proteinExistence type="inferred from homology"/>
<evidence type="ECO:0000256" key="2">
    <source>
        <dbReference type="ARBA" id="ARBA00022723"/>
    </source>
</evidence>
<name>A0ABV2A7S9_9GAMM</name>
<dbReference type="Pfam" id="PF00355">
    <property type="entry name" value="Rieske"/>
    <property type="match status" value="1"/>
</dbReference>
<accession>A0ABV2A7S9</accession>
<comment type="cofactor">
    <cofactor evidence="5">
        <name>[2Fe-2S] cluster</name>
        <dbReference type="ChEBI" id="CHEBI:190135"/>
    </cofactor>
</comment>
<dbReference type="Gene3D" id="2.102.10.10">
    <property type="entry name" value="Rieske [2Fe-2S] iron-sulphur domain"/>
    <property type="match status" value="1"/>
</dbReference>
<evidence type="ECO:0000259" key="7">
    <source>
        <dbReference type="PROSITE" id="PS51296"/>
    </source>
</evidence>
<keyword evidence="1" id="KW-0001">2Fe-2S</keyword>
<evidence type="ECO:0000256" key="5">
    <source>
        <dbReference type="ARBA" id="ARBA00034078"/>
    </source>
</evidence>
<dbReference type="Proteomes" id="UP001465331">
    <property type="component" value="Unassembled WGS sequence"/>
</dbReference>
<dbReference type="InterPro" id="IPR036922">
    <property type="entry name" value="Rieske_2Fe-2S_sf"/>
</dbReference>
<evidence type="ECO:0000256" key="4">
    <source>
        <dbReference type="ARBA" id="ARBA00023014"/>
    </source>
</evidence>
<dbReference type="RefSeq" id="WP_352887866.1">
    <property type="nucleotide sequence ID" value="NZ_JBEPIJ010000004.1"/>
</dbReference>
<keyword evidence="9" id="KW-1185">Reference proteome</keyword>
<comment type="similarity">
    <text evidence="6">Belongs to the bacterial ring-hydroxylating dioxygenase ferredoxin component family.</text>
</comment>
<feature type="domain" description="Rieske" evidence="7">
    <location>
        <begin position="12"/>
        <end position="108"/>
    </location>
</feature>